<gene>
    <name evidence="7" type="ORF">IV203_007844</name>
</gene>
<feature type="transmembrane region" description="Helical" evidence="4">
    <location>
        <begin position="126"/>
        <end position="146"/>
    </location>
</feature>
<dbReference type="GO" id="GO:0004383">
    <property type="term" value="F:guanylate cyclase activity"/>
    <property type="evidence" value="ECO:0007669"/>
    <property type="project" value="TreeGrafter"/>
</dbReference>
<keyword evidence="8" id="KW-1185">Reference proteome</keyword>
<dbReference type="InterPro" id="IPR002073">
    <property type="entry name" value="PDEase_catalytic_dom"/>
</dbReference>
<feature type="compositionally biased region" description="Polar residues" evidence="3">
    <location>
        <begin position="86"/>
        <end position="98"/>
    </location>
</feature>
<protein>
    <submittedName>
        <fullName evidence="7">Family 3 adenylate cyclase</fullName>
    </submittedName>
</protein>
<dbReference type="GO" id="GO:0000166">
    <property type="term" value="F:nucleotide binding"/>
    <property type="evidence" value="ECO:0007669"/>
    <property type="project" value="UniProtKB-KW"/>
</dbReference>
<dbReference type="SMART" id="SM00044">
    <property type="entry name" value="CYCc"/>
    <property type="match status" value="1"/>
</dbReference>
<accession>A0A9K3KZ35</accession>
<dbReference type="GO" id="GO:0005886">
    <property type="term" value="C:plasma membrane"/>
    <property type="evidence" value="ECO:0007669"/>
    <property type="project" value="TreeGrafter"/>
</dbReference>
<dbReference type="PROSITE" id="PS50125">
    <property type="entry name" value="GUANYLATE_CYCLASE_2"/>
    <property type="match status" value="1"/>
</dbReference>
<dbReference type="GO" id="GO:0035556">
    <property type="term" value="P:intracellular signal transduction"/>
    <property type="evidence" value="ECO:0007669"/>
    <property type="project" value="InterPro"/>
</dbReference>
<dbReference type="PANTHER" id="PTHR11920:SF335">
    <property type="entry name" value="GUANYLATE CYCLASE"/>
    <property type="match status" value="1"/>
</dbReference>
<evidence type="ECO:0000313" key="8">
    <source>
        <dbReference type="Proteomes" id="UP000693970"/>
    </source>
</evidence>
<comment type="caution">
    <text evidence="7">The sequence shown here is derived from an EMBL/GenBank/DDBJ whole genome shotgun (WGS) entry which is preliminary data.</text>
</comment>
<dbReference type="PANTHER" id="PTHR11920">
    <property type="entry name" value="GUANYLYL CYCLASE"/>
    <property type="match status" value="1"/>
</dbReference>
<keyword evidence="1" id="KW-0547">Nucleotide-binding</keyword>
<dbReference type="OrthoDB" id="432756at2759"/>
<evidence type="ECO:0000256" key="1">
    <source>
        <dbReference type="ARBA" id="ARBA00022741"/>
    </source>
</evidence>
<dbReference type="Pfam" id="PF00233">
    <property type="entry name" value="PDEase_I"/>
    <property type="match status" value="1"/>
</dbReference>
<dbReference type="EMBL" id="JAGRRH010000017">
    <property type="protein sequence ID" value="KAG7351796.1"/>
    <property type="molecule type" value="Genomic_DNA"/>
</dbReference>
<evidence type="ECO:0000256" key="4">
    <source>
        <dbReference type="SAM" id="Phobius"/>
    </source>
</evidence>
<feature type="transmembrane region" description="Helical" evidence="4">
    <location>
        <begin position="657"/>
        <end position="677"/>
    </location>
</feature>
<dbReference type="PROSITE" id="PS51845">
    <property type="entry name" value="PDEASE_I_2"/>
    <property type="match status" value="1"/>
</dbReference>
<feature type="compositionally biased region" description="Low complexity" evidence="3">
    <location>
        <begin position="857"/>
        <end position="870"/>
    </location>
</feature>
<feature type="region of interest" description="Disordered" evidence="3">
    <location>
        <begin position="857"/>
        <end position="890"/>
    </location>
</feature>
<reference evidence="7" key="2">
    <citation type="submission" date="2021-04" db="EMBL/GenBank/DDBJ databases">
        <authorList>
            <person name="Podell S."/>
        </authorList>
    </citation>
    <scope>NUCLEOTIDE SEQUENCE</scope>
    <source>
        <strain evidence="7">Hildebrandi</strain>
    </source>
</reference>
<keyword evidence="4" id="KW-1133">Transmembrane helix</keyword>
<evidence type="ECO:0000256" key="2">
    <source>
        <dbReference type="ARBA" id="ARBA00023239"/>
    </source>
</evidence>
<dbReference type="GO" id="GO:0007168">
    <property type="term" value="P:receptor guanylyl cyclase signaling pathway"/>
    <property type="evidence" value="ECO:0007669"/>
    <property type="project" value="TreeGrafter"/>
</dbReference>
<keyword evidence="4" id="KW-0812">Transmembrane</keyword>
<evidence type="ECO:0000259" key="5">
    <source>
        <dbReference type="PROSITE" id="PS50125"/>
    </source>
</evidence>
<dbReference type="GO" id="GO:0004114">
    <property type="term" value="F:3',5'-cyclic-nucleotide phosphodiesterase activity"/>
    <property type="evidence" value="ECO:0007669"/>
    <property type="project" value="InterPro"/>
</dbReference>
<feature type="domain" description="PDEase" evidence="6">
    <location>
        <begin position="898"/>
        <end position="1126"/>
    </location>
</feature>
<feature type="transmembrane region" description="Helical" evidence="4">
    <location>
        <begin position="550"/>
        <end position="570"/>
    </location>
</feature>
<sequence>MLRNAVQPAMLPSEVTFVELLRKKKKRRRGNRANEEYFEEMLKHDLKTRKKSKDGKDDLPHHGSYSFSEVKCLNDHDNSSRNDSSGIDSNGESSGTGTFNMGGTGYGFERLLKGKNGMAFISDVRCCLILGLIFVAATLTIGVYAISVNGQEDKFYREFEMTSNQVYESANRRILEVFGELERISFMTASFAKQEQQRYEKLQEQRPPEGFVTIPDVEYILGSARESMQADFVAYLPSIKSQQQSEYWAKYNKDNIGWLVESTEVYDSMATKTQTGNETTVQQDTDSAVHYEIWRYEIYDKNGLSIDYGSSTCPMWSTYKKRPDTYDKHALQAAEAIEAERIFPYFPELSPPVGAPLSPVWTSSPPYFQGKPSIINFNAQSDPSFQHMLQVVGVTRKTTFADVCSPTAPWMEKTTLQADRYAIVITPMFGDVLGVLDTDNPIIGHFMALVPWTVFFSETIGDGNLPVTVGVTNDCGRSFSMVVQNGNSAIFLNHTSDGKPHREEFNDMKLELPLAPFAHPKNSEGFACAFNVSIYPTETMEEAYNTNMPIIYAMIVLVCFAFTSFAFIAFDCLQQRRQRHLVNTAMRQNLLVSALFPKKIQDQLFEDMKQNDKQKSKLRNQNKSGTAGLRQFLEREHANSGSFDAKEQSSRKKVKPIADLFPATTIMFADITGFTAWSSEREPCQVFILLESIYKEFDRIAKKRRVFKVEVVGDCYVAVCGLPDPRKKHAVVMAKFAADCMAAMSLTVKKLEKELGPDTSDLKLRIGLHSGPVVAGVLRGDRCRFQLFGDTMNTASRMESTCLPNHIQISQDTADILIAFGKEEWVVPREDKVEAKGKGALSTYFLVLEDSSEGGNDASSVGASSSANGSLIGSHHSRNPVGASDGSEERRNSSIDWTVEVLANVLKAIVARRNAKSLKPSSEKLLVQLEQASIAHDGTKIVIDELSSYVALPGFDDADFGVDSKHVVLPGVVVEELKEYVQSVAELYNNSNPFHNFDHANHVVLSVNKLLSRINSPDIEGGDEELFNHTFGIASAPLTWFVVILSALIHDVDHSGVSNSQLLKEKSPLSFLYQNKSVAEQNSFDIGWDLLMEDTYRNMRRTIYSTTGEFKRFRQLMVNSVLATDIFDKDLNRHRQERWDKAFNQIVDPEMMDEFDKEKSVNLKASIVIEHLLQASDVSHTMQHWHIYRKWNERLYMEMYKAYFEGRMEEDPTDFWYMGEIGFFDDYVIPLAQKLHVCGLFGVSSAEHLNYAEQNRSEWVKRGERIVVELATKANAKFKRSKNKE</sequence>
<dbReference type="Proteomes" id="UP000693970">
    <property type="component" value="Unassembled WGS sequence"/>
</dbReference>
<dbReference type="CDD" id="cd07302">
    <property type="entry name" value="CHD"/>
    <property type="match status" value="1"/>
</dbReference>
<dbReference type="SMART" id="SM00471">
    <property type="entry name" value="HDc"/>
    <property type="match status" value="1"/>
</dbReference>
<evidence type="ECO:0000256" key="3">
    <source>
        <dbReference type="SAM" id="MobiDB-lite"/>
    </source>
</evidence>
<proteinExistence type="predicted"/>
<dbReference type="Pfam" id="PF00211">
    <property type="entry name" value="Guanylate_cyc"/>
    <property type="match status" value="1"/>
</dbReference>
<dbReference type="InterPro" id="IPR003607">
    <property type="entry name" value="HD/PDEase_dom"/>
</dbReference>
<feature type="region of interest" description="Disordered" evidence="3">
    <location>
        <begin position="76"/>
        <end position="98"/>
    </location>
</feature>
<reference evidence="7" key="1">
    <citation type="journal article" date="2021" name="Sci. Rep.">
        <title>Diploid genomic architecture of Nitzschia inconspicua, an elite biomass production diatom.</title>
        <authorList>
            <person name="Oliver A."/>
            <person name="Podell S."/>
            <person name="Pinowska A."/>
            <person name="Traller J.C."/>
            <person name="Smith S.R."/>
            <person name="McClure R."/>
            <person name="Beliaev A."/>
            <person name="Bohutskyi P."/>
            <person name="Hill E.A."/>
            <person name="Rabines A."/>
            <person name="Zheng H."/>
            <person name="Allen L.Z."/>
            <person name="Kuo A."/>
            <person name="Grigoriev I.V."/>
            <person name="Allen A.E."/>
            <person name="Hazlebeck D."/>
            <person name="Allen E.E."/>
        </authorList>
    </citation>
    <scope>NUCLEOTIDE SEQUENCE</scope>
    <source>
        <strain evidence="7">Hildebrandi</strain>
    </source>
</reference>
<keyword evidence="2" id="KW-0456">Lyase</keyword>
<name>A0A9K3KZ35_9STRA</name>
<dbReference type="CDD" id="cd00077">
    <property type="entry name" value="HDc"/>
    <property type="match status" value="1"/>
</dbReference>
<dbReference type="GO" id="GO:0001653">
    <property type="term" value="F:peptide receptor activity"/>
    <property type="evidence" value="ECO:0007669"/>
    <property type="project" value="TreeGrafter"/>
</dbReference>
<feature type="domain" description="Guanylate cyclase" evidence="5">
    <location>
        <begin position="665"/>
        <end position="799"/>
    </location>
</feature>
<dbReference type="InterPro" id="IPR001054">
    <property type="entry name" value="A/G_cyclase"/>
</dbReference>
<dbReference type="GO" id="GO:0004016">
    <property type="term" value="F:adenylate cyclase activity"/>
    <property type="evidence" value="ECO:0007669"/>
    <property type="project" value="TreeGrafter"/>
</dbReference>
<dbReference type="InterPro" id="IPR050401">
    <property type="entry name" value="Cyclic_nucleotide_synthase"/>
</dbReference>
<organism evidence="7 8">
    <name type="scientific">Nitzschia inconspicua</name>
    <dbReference type="NCBI Taxonomy" id="303405"/>
    <lineage>
        <taxon>Eukaryota</taxon>
        <taxon>Sar</taxon>
        <taxon>Stramenopiles</taxon>
        <taxon>Ochrophyta</taxon>
        <taxon>Bacillariophyta</taxon>
        <taxon>Bacillariophyceae</taxon>
        <taxon>Bacillariophycidae</taxon>
        <taxon>Bacillariales</taxon>
        <taxon>Bacillariaceae</taxon>
        <taxon>Nitzschia</taxon>
    </lineage>
</organism>
<evidence type="ECO:0000259" key="6">
    <source>
        <dbReference type="PROSITE" id="PS51845"/>
    </source>
</evidence>
<keyword evidence="4" id="KW-0472">Membrane</keyword>
<evidence type="ECO:0000313" key="7">
    <source>
        <dbReference type="EMBL" id="KAG7351796.1"/>
    </source>
</evidence>